<feature type="domain" description="MBD" evidence="7">
    <location>
        <begin position="10"/>
        <end position="81"/>
    </location>
</feature>
<dbReference type="Pfam" id="PF01429">
    <property type="entry name" value="MBD"/>
    <property type="match status" value="4"/>
</dbReference>
<dbReference type="Gene3D" id="3.30.890.10">
    <property type="entry name" value="Methyl-cpg-binding Protein 2, Chain A"/>
    <property type="match status" value="4"/>
</dbReference>
<dbReference type="SUPFAM" id="SSF54171">
    <property type="entry name" value="DNA-binding domain"/>
    <property type="match status" value="4"/>
</dbReference>
<keyword evidence="9" id="KW-1185">Reference proteome</keyword>
<proteinExistence type="predicted"/>
<dbReference type="OrthoDB" id="10072024at2759"/>
<dbReference type="PROSITE" id="PS50982">
    <property type="entry name" value="MBD"/>
    <property type="match status" value="4"/>
</dbReference>
<evidence type="ECO:0000259" key="7">
    <source>
        <dbReference type="PROSITE" id="PS50982"/>
    </source>
</evidence>
<keyword evidence="5" id="KW-0539">Nucleus</keyword>
<organism evidence="8 9">
    <name type="scientific">Artemisia annua</name>
    <name type="common">Sweet wormwood</name>
    <dbReference type="NCBI Taxonomy" id="35608"/>
    <lineage>
        <taxon>Eukaryota</taxon>
        <taxon>Viridiplantae</taxon>
        <taxon>Streptophyta</taxon>
        <taxon>Embryophyta</taxon>
        <taxon>Tracheophyta</taxon>
        <taxon>Spermatophyta</taxon>
        <taxon>Magnoliopsida</taxon>
        <taxon>eudicotyledons</taxon>
        <taxon>Gunneridae</taxon>
        <taxon>Pentapetalae</taxon>
        <taxon>asterids</taxon>
        <taxon>campanulids</taxon>
        <taxon>Asterales</taxon>
        <taxon>Asteraceae</taxon>
        <taxon>Asteroideae</taxon>
        <taxon>Anthemideae</taxon>
        <taxon>Artemisiinae</taxon>
        <taxon>Artemisia</taxon>
    </lineage>
</organism>
<evidence type="ECO:0000256" key="2">
    <source>
        <dbReference type="ARBA" id="ARBA00023015"/>
    </source>
</evidence>
<comment type="caution">
    <text evidence="8">The sequence shown here is derived from an EMBL/GenBank/DDBJ whole genome shotgun (WGS) entry which is preliminary data.</text>
</comment>
<evidence type="ECO:0000313" key="9">
    <source>
        <dbReference type="Proteomes" id="UP000245207"/>
    </source>
</evidence>
<evidence type="ECO:0000256" key="5">
    <source>
        <dbReference type="ARBA" id="ARBA00023242"/>
    </source>
</evidence>
<feature type="domain" description="MBD" evidence="7">
    <location>
        <begin position="104"/>
        <end position="175"/>
    </location>
</feature>
<dbReference type="InterPro" id="IPR016177">
    <property type="entry name" value="DNA-bd_dom_sf"/>
</dbReference>
<feature type="domain" description="MBD" evidence="7">
    <location>
        <begin position="192"/>
        <end position="263"/>
    </location>
</feature>
<dbReference type="PANTHER" id="PTHR12396">
    <property type="entry name" value="METHYL-CPG BINDING PROTEIN, MBD"/>
    <property type="match status" value="1"/>
</dbReference>
<evidence type="ECO:0000256" key="6">
    <source>
        <dbReference type="SAM" id="MobiDB-lite"/>
    </source>
</evidence>
<keyword evidence="4" id="KW-0804">Transcription</keyword>
<accession>A0A2U1PFL2</accession>
<keyword evidence="2" id="KW-0805">Transcription regulation</keyword>
<dbReference type="GO" id="GO:0003677">
    <property type="term" value="F:DNA binding"/>
    <property type="evidence" value="ECO:0007669"/>
    <property type="project" value="UniProtKB-KW"/>
</dbReference>
<feature type="region of interest" description="Disordered" evidence="6">
    <location>
        <begin position="388"/>
        <end position="412"/>
    </location>
</feature>
<keyword evidence="3" id="KW-0238">DNA-binding</keyword>
<dbReference type="GO" id="GO:0005634">
    <property type="term" value="C:nucleus"/>
    <property type="evidence" value="ECO:0007669"/>
    <property type="project" value="UniProtKB-SubCell"/>
</dbReference>
<evidence type="ECO:0000256" key="4">
    <source>
        <dbReference type="ARBA" id="ARBA00023163"/>
    </source>
</evidence>
<gene>
    <name evidence="8" type="ORF">CTI12_AA157720</name>
</gene>
<comment type="subcellular location">
    <subcellularLocation>
        <location evidence="1">Nucleus</location>
    </subcellularLocation>
</comment>
<evidence type="ECO:0000313" key="8">
    <source>
        <dbReference type="EMBL" id="PWA84544.1"/>
    </source>
</evidence>
<dbReference type="InterPro" id="IPR001739">
    <property type="entry name" value="Methyl_CpG_DNA-bd"/>
</dbReference>
<dbReference type="PANTHER" id="PTHR12396:SF38">
    <property type="entry name" value="METHYL-CPG-BINDING DOMAIN-CONTAINING PROTEIN 7"/>
    <property type="match status" value="1"/>
</dbReference>
<protein>
    <recommendedName>
        <fullName evidence="7">MBD domain-containing protein</fullName>
    </recommendedName>
</protein>
<dbReference type="Proteomes" id="UP000245207">
    <property type="component" value="Unassembled WGS sequence"/>
</dbReference>
<sequence>MEDDTTNRQLAHSPLTEFTVPNGWLIHLIPRPNGPRVDRYFVDPETGRKFRSRNEVQRYLNNEEKPPKIKPLRLEYSTKDSVDQKMMITSPSTQLQDSVDRKMMITSPSTPFTVPSGWLIHMVPRPNGPRVDRYFIDPETGKKFRSRNEVQRYLNNEDKPSKIKPLRLEYSTKDSVDQKMMNTSGENMTPRSDWRATKGFTVPDNWYVERVPRKSGRHVDKYYHDPVTGRKFRSVLDVERYLTEGYIHSKTSTKRLKYHPNSCGSRKKIVSSGKMLDFNEDNNNQYHLVNVTPTKFKSTSEFSLPDGWIMEEVPRSGKNLIDRYYYEPGTGKKFRSLSTVQRHLAGLQKNSPLSADLQEDSPLSAVLDELRDNNVPISKAFDLASSKKNHASYDSPKKSISRNKRDSSSFSNPPSKINWVIGSSSGEKWHAFADDTLVPDSTKQQWGDRFKFRLSINDTGHYDAISG</sequence>
<dbReference type="AlphaFoldDB" id="A0A2U1PFL2"/>
<reference evidence="8 9" key="1">
    <citation type="journal article" date="2018" name="Mol. Plant">
        <title>The genome of Artemisia annua provides insight into the evolution of Asteraceae family and artemisinin biosynthesis.</title>
        <authorList>
            <person name="Shen Q."/>
            <person name="Zhang L."/>
            <person name="Liao Z."/>
            <person name="Wang S."/>
            <person name="Yan T."/>
            <person name="Shi P."/>
            <person name="Liu M."/>
            <person name="Fu X."/>
            <person name="Pan Q."/>
            <person name="Wang Y."/>
            <person name="Lv Z."/>
            <person name="Lu X."/>
            <person name="Zhang F."/>
            <person name="Jiang W."/>
            <person name="Ma Y."/>
            <person name="Chen M."/>
            <person name="Hao X."/>
            <person name="Li L."/>
            <person name="Tang Y."/>
            <person name="Lv G."/>
            <person name="Zhou Y."/>
            <person name="Sun X."/>
            <person name="Brodelius P.E."/>
            <person name="Rose J.K.C."/>
            <person name="Tang K."/>
        </authorList>
    </citation>
    <scope>NUCLEOTIDE SEQUENCE [LARGE SCALE GENOMIC DNA]</scope>
    <source>
        <strain evidence="9">cv. Huhao1</strain>
        <tissue evidence="8">Leaf</tissue>
    </source>
</reference>
<name>A0A2U1PFL2_ARTAN</name>
<feature type="domain" description="MBD" evidence="7">
    <location>
        <begin position="294"/>
        <end position="362"/>
    </location>
</feature>
<dbReference type="STRING" id="35608.A0A2U1PFL2"/>
<evidence type="ECO:0000256" key="1">
    <source>
        <dbReference type="ARBA" id="ARBA00004123"/>
    </source>
</evidence>
<evidence type="ECO:0000256" key="3">
    <source>
        <dbReference type="ARBA" id="ARBA00023125"/>
    </source>
</evidence>
<dbReference type="EMBL" id="PKPP01001217">
    <property type="protein sequence ID" value="PWA84544.1"/>
    <property type="molecule type" value="Genomic_DNA"/>
</dbReference>